<proteinExistence type="predicted"/>
<sequence>MKRLRSSPDGWSATDEYGCAIEETGGLQWVNLVVQLRRPMVCNGTSEGDRWSATGECGCMFGFYDAARDLVKRCCVSAGRRAGRCCVFKCLGLCGVVRYGKWWNAWLRRRNMDVQGDG</sequence>
<organism evidence="1 2">
    <name type="scientific">Chara braunii</name>
    <name type="common">Braun's stonewort</name>
    <dbReference type="NCBI Taxonomy" id="69332"/>
    <lineage>
        <taxon>Eukaryota</taxon>
        <taxon>Viridiplantae</taxon>
        <taxon>Streptophyta</taxon>
        <taxon>Charophyceae</taxon>
        <taxon>Charales</taxon>
        <taxon>Characeae</taxon>
        <taxon>Chara</taxon>
    </lineage>
</organism>
<name>A0A388JR60_CHABU</name>
<reference evidence="1 2" key="1">
    <citation type="journal article" date="2018" name="Cell">
        <title>The Chara Genome: Secondary Complexity and Implications for Plant Terrestrialization.</title>
        <authorList>
            <person name="Nishiyama T."/>
            <person name="Sakayama H."/>
            <person name="Vries J.D."/>
            <person name="Buschmann H."/>
            <person name="Saint-Marcoux D."/>
            <person name="Ullrich K.K."/>
            <person name="Haas F.B."/>
            <person name="Vanderstraeten L."/>
            <person name="Becker D."/>
            <person name="Lang D."/>
            <person name="Vosolsobe S."/>
            <person name="Rombauts S."/>
            <person name="Wilhelmsson P.K.I."/>
            <person name="Janitza P."/>
            <person name="Kern R."/>
            <person name="Heyl A."/>
            <person name="Rumpler F."/>
            <person name="Villalobos L.I.A.C."/>
            <person name="Clay J.M."/>
            <person name="Skokan R."/>
            <person name="Toyoda A."/>
            <person name="Suzuki Y."/>
            <person name="Kagoshima H."/>
            <person name="Schijlen E."/>
            <person name="Tajeshwar N."/>
            <person name="Catarino B."/>
            <person name="Hetherington A.J."/>
            <person name="Saltykova A."/>
            <person name="Bonnot C."/>
            <person name="Breuninger H."/>
            <person name="Symeonidi A."/>
            <person name="Radhakrishnan G.V."/>
            <person name="Van Nieuwerburgh F."/>
            <person name="Deforce D."/>
            <person name="Chang C."/>
            <person name="Karol K.G."/>
            <person name="Hedrich R."/>
            <person name="Ulvskov P."/>
            <person name="Glockner G."/>
            <person name="Delwiche C.F."/>
            <person name="Petrasek J."/>
            <person name="Van de Peer Y."/>
            <person name="Friml J."/>
            <person name="Beilby M."/>
            <person name="Dolan L."/>
            <person name="Kohara Y."/>
            <person name="Sugano S."/>
            <person name="Fujiyama A."/>
            <person name="Delaux P.-M."/>
            <person name="Quint M."/>
            <person name="TheiBen G."/>
            <person name="Hagemann M."/>
            <person name="Harholt J."/>
            <person name="Dunand C."/>
            <person name="Zachgo S."/>
            <person name="Langdale J."/>
            <person name="Maumus F."/>
            <person name="Straeten D.V.D."/>
            <person name="Gould S.B."/>
            <person name="Rensing S.A."/>
        </authorList>
    </citation>
    <scope>NUCLEOTIDE SEQUENCE [LARGE SCALE GENOMIC DNA]</scope>
    <source>
        <strain evidence="1 2">S276</strain>
    </source>
</reference>
<gene>
    <name evidence="1" type="ORF">CBR_g4224</name>
</gene>
<protein>
    <submittedName>
        <fullName evidence="1">Uncharacterized protein</fullName>
    </submittedName>
</protein>
<dbReference type="EMBL" id="BFEA01000010">
    <property type="protein sequence ID" value="GBG60271.1"/>
    <property type="molecule type" value="Genomic_DNA"/>
</dbReference>
<comment type="caution">
    <text evidence="1">The sequence shown here is derived from an EMBL/GenBank/DDBJ whole genome shotgun (WGS) entry which is preliminary data.</text>
</comment>
<accession>A0A388JR60</accession>
<evidence type="ECO:0000313" key="1">
    <source>
        <dbReference type="EMBL" id="GBG60271.1"/>
    </source>
</evidence>
<dbReference type="Gramene" id="GBG60271">
    <property type="protein sequence ID" value="GBG60271"/>
    <property type="gene ID" value="CBR_g4224"/>
</dbReference>
<evidence type="ECO:0000313" key="2">
    <source>
        <dbReference type="Proteomes" id="UP000265515"/>
    </source>
</evidence>
<dbReference type="Proteomes" id="UP000265515">
    <property type="component" value="Unassembled WGS sequence"/>
</dbReference>
<keyword evidence="2" id="KW-1185">Reference proteome</keyword>
<dbReference type="AlphaFoldDB" id="A0A388JR60"/>